<sequence length="164" mass="18794">MHHRIQTLDGVVCPFQDLAGIRSWLLSLQHRQHLATTEAILLQINRLPQTGGWLLKQIQTAELNDQLRRSLPFAPSSLGQVHCTPGFASLEQPERFIEAIRQMKDFSADNDPYLEHDFGQVEIDGVTVFWKIDYYAQDCEQGSEAPWDAEATRRVLTLMLAEEY</sequence>
<dbReference type="InterPro" id="IPR022243">
    <property type="entry name" value="DUF3768"/>
</dbReference>
<dbReference type="AlphaFoldDB" id="A0A5C1DIH8"/>
<keyword evidence="2" id="KW-1185">Reference proteome</keyword>
<dbReference type="KEGG" id="chrm:FYK34_13335"/>
<proteinExistence type="predicted"/>
<protein>
    <submittedName>
        <fullName evidence="1">DUF3768 domain-containing protein</fullName>
    </submittedName>
</protein>
<evidence type="ECO:0000313" key="1">
    <source>
        <dbReference type="EMBL" id="QEL56474.1"/>
    </source>
</evidence>
<organism evidence="1 2">
    <name type="scientific">Chromobacterium paludis</name>
    <dbReference type="NCBI Taxonomy" id="2605945"/>
    <lineage>
        <taxon>Bacteria</taxon>
        <taxon>Pseudomonadati</taxon>
        <taxon>Pseudomonadota</taxon>
        <taxon>Betaproteobacteria</taxon>
        <taxon>Neisseriales</taxon>
        <taxon>Chromobacteriaceae</taxon>
        <taxon>Chromobacterium</taxon>
    </lineage>
</organism>
<evidence type="ECO:0000313" key="2">
    <source>
        <dbReference type="Proteomes" id="UP000322079"/>
    </source>
</evidence>
<dbReference type="Proteomes" id="UP000322079">
    <property type="component" value="Chromosome"/>
</dbReference>
<name>A0A5C1DIH8_9NEIS</name>
<accession>A0A5C1DIH8</accession>
<gene>
    <name evidence="1" type="ORF">FYK34_13335</name>
</gene>
<reference evidence="1 2" key="1">
    <citation type="submission" date="2019-08" db="EMBL/GenBank/DDBJ databases">
        <title>Chromobacterium paludis, a novel bacterium isolated from a Maryland marsh pond.</title>
        <authorList>
            <person name="Blackburn M.B."/>
            <person name="Gundersen-Rindal D.E."/>
        </authorList>
    </citation>
    <scope>NUCLEOTIDE SEQUENCE [LARGE SCALE GENOMIC DNA]</scope>
    <source>
        <strain evidence="2">IIBBL 257-1</strain>
    </source>
</reference>
<dbReference type="EMBL" id="CP043473">
    <property type="protein sequence ID" value="QEL56474.1"/>
    <property type="molecule type" value="Genomic_DNA"/>
</dbReference>
<dbReference type="Pfam" id="PF12599">
    <property type="entry name" value="DUF3768"/>
    <property type="match status" value="1"/>
</dbReference>
<dbReference type="RefSeq" id="WP_149297195.1">
    <property type="nucleotide sequence ID" value="NZ_CP043473.1"/>
</dbReference>